<dbReference type="InterPro" id="IPR010730">
    <property type="entry name" value="HET"/>
</dbReference>
<sequence length="738" mass="81507">MLGVLHGTFSGRAHKLTDKSPPGNNMRPPIIREGALDARCSRNDGGTHAKVQRIFEMCRMQKLMVAWKLDVGHWPWWVRQKLEAEVPGGECMDEGGQVEVEADQGADSPARPSCTRDSTLAFLVTLVYLIRLALGISLYIDGTHFLMLQHQVGSTGATGDPNGGPADNNTFFRYNFTSALSASQVLVIQVADDPRPPNEGDSPSNPADNQYSTKAPNNLSSDATLRSYQRLDIYELEELGDTNYAAISYVWRGVPRDRVPPQSISHKQDELGMFVVRGAEDADPISIDVLLDICSATVIYDKNERFGVSWGVGPDGYMWLDRLCILQSSKADKAWQISRMYGIYQSCKICAILPGGLSRFVTIDEDTTWVERAWTLQEAIVPVDTLVFFARDPRSELDSRAGGFRENVNDRVSHTFLFSALQAGPAFGFGKLQREALERSLPDSAFGGRRAEDLRIASIWKSALMRTSSRPVDMILSIMQFFNVSLDPKQFEAHDRLGATIALAKQILQRPGGAASWLQALYKLEPCPQLSTWPQFPETSVDGKAYFRGRDGIRREVSEVIHSLPERTQGDPHMYSTEADMLTGEMSDDGYLTLNAHAHPLIYAGQNPDHSIIQYPPVPNCGPPSNCQVHAADGSIWRIPAADEGEISQHTSAFAVWIGRALLNAELQRNGMFECLVFLLILEHAPGKFHRVTYIEMDVNDGRFTWPGVALLKNAKFCIGGPEPLGGATKMGTTGGSE</sequence>
<dbReference type="STRING" id="930990.A0A067MN80"/>
<feature type="region of interest" description="Disordered" evidence="1">
    <location>
        <begin position="192"/>
        <end position="220"/>
    </location>
</feature>
<feature type="domain" description="Heterokaryon incompatibility" evidence="2">
    <location>
        <begin position="244"/>
        <end position="353"/>
    </location>
</feature>
<accession>A0A067MN80</accession>
<feature type="compositionally biased region" description="Polar residues" evidence="1">
    <location>
        <begin position="201"/>
        <end position="220"/>
    </location>
</feature>
<feature type="region of interest" description="Disordered" evidence="1">
    <location>
        <begin position="7"/>
        <end position="26"/>
    </location>
</feature>
<evidence type="ECO:0000313" key="3">
    <source>
        <dbReference type="EMBL" id="KDQ13041.1"/>
    </source>
</evidence>
<dbReference type="OrthoDB" id="2796195at2759"/>
<evidence type="ECO:0000256" key="1">
    <source>
        <dbReference type="SAM" id="MobiDB-lite"/>
    </source>
</evidence>
<proteinExistence type="predicted"/>
<dbReference type="PANTHER" id="PTHR24148:SF64">
    <property type="entry name" value="HETEROKARYON INCOMPATIBILITY DOMAIN-CONTAINING PROTEIN"/>
    <property type="match status" value="1"/>
</dbReference>
<dbReference type="PANTHER" id="PTHR24148">
    <property type="entry name" value="ANKYRIN REPEAT DOMAIN-CONTAINING PROTEIN 39 HOMOLOG-RELATED"/>
    <property type="match status" value="1"/>
</dbReference>
<organism evidence="3 4">
    <name type="scientific">Botryobasidium botryosum (strain FD-172 SS1)</name>
    <dbReference type="NCBI Taxonomy" id="930990"/>
    <lineage>
        <taxon>Eukaryota</taxon>
        <taxon>Fungi</taxon>
        <taxon>Dikarya</taxon>
        <taxon>Basidiomycota</taxon>
        <taxon>Agaricomycotina</taxon>
        <taxon>Agaricomycetes</taxon>
        <taxon>Cantharellales</taxon>
        <taxon>Botryobasidiaceae</taxon>
        <taxon>Botryobasidium</taxon>
    </lineage>
</organism>
<evidence type="ECO:0000313" key="4">
    <source>
        <dbReference type="Proteomes" id="UP000027195"/>
    </source>
</evidence>
<protein>
    <recommendedName>
        <fullName evidence="2">Heterokaryon incompatibility domain-containing protein</fullName>
    </recommendedName>
</protein>
<dbReference type="InParanoid" id="A0A067MN80"/>
<evidence type="ECO:0000259" key="2">
    <source>
        <dbReference type="Pfam" id="PF06985"/>
    </source>
</evidence>
<dbReference type="Pfam" id="PF06985">
    <property type="entry name" value="HET"/>
    <property type="match status" value="1"/>
</dbReference>
<dbReference type="Proteomes" id="UP000027195">
    <property type="component" value="Unassembled WGS sequence"/>
</dbReference>
<dbReference type="AlphaFoldDB" id="A0A067MN80"/>
<gene>
    <name evidence="3" type="ORF">BOTBODRAFT_146369</name>
</gene>
<keyword evidence="4" id="KW-1185">Reference proteome</keyword>
<reference evidence="4" key="1">
    <citation type="journal article" date="2014" name="Proc. Natl. Acad. Sci. U.S.A.">
        <title>Extensive sampling of basidiomycete genomes demonstrates inadequacy of the white-rot/brown-rot paradigm for wood decay fungi.</title>
        <authorList>
            <person name="Riley R."/>
            <person name="Salamov A.A."/>
            <person name="Brown D.W."/>
            <person name="Nagy L.G."/>
            <person name="Floudas D."/>
            <person name="Held B.W."/>
            <person name="Levasseur A."/>
            <person name="Lombard V."/>
            <person name="Morin E."/>
            <person name="Otillar R."/>
            <person name="Lindquist E.A."/>
            <person name="Sun H."/>
            <person name="LaButti K.M."/>
            <person name="Schmutz J."/>
            <person name="Jabbour D."/>
            <person name="Luo H."/>
            <person name="Baker S.E."/>
            <person name="Pisabarro A.G."/>
            <person name="Walton J.D."/>
            <person name="Blanchette R.A."/>
            <person name="Henrissat B."/>
            <person name="Martin F."/>
            <person name="Cullen D."/>
            <person name="Hibbett D.S."/>
            <person name="Grigoriev I.V."/>
        </authorList>
    </citation>
    <scope>NUCLEOTIDE SEQUENCE [LARGE SCALE GENOMIC DNA]</scope>
    <source>
        <strain evidence="4">FD-172 SS1</strain>
    </source>
</reference>
<dbReference type="EMBL" id="KL198046">
    <property type="protein sequence ID" value="KDQ13041.1"/>
    <property type="molecule type" value="Genomic_DNA"/>
</dbReference>
<dbReference type="HOGENOM" id="CLU_375968_0_0_1"/>
<name>A0A067MN80_BOTB1</name>
<dbReference type="InterPro" id="IPR052895">
    <property type="entry name" value="HetReg/Transcr_Mod"/>
</dbReference>